<dbReference type="PRINTS" id="PR01270">
    <property type="entry name" value="HDASUPER"/>
</dbReference>
<evidence type="ECO:0000256" key="1">
    <source>
        <dbReference type="ARBA" id="ARBA00004123"/>
    </source>
</evidence>
<evidence type="ECO:0000256" key="7">
    <source>
        <dbReference type="ARBA" id="ARBA00022833"/>
    </source>
</evidence>
<dbReference type="GeneTree" id="ENSGT00940000160534"/>
<evidence type="ECO:0000313" key="21">
    <source>
        <dbReference type="Proteomes" id="UP000694390"/>
    </source>
</evidence>
<evidence type="ECO:0000256" key="8">
    <source>
        <dbReference type="ARBA" id="ARBA00022853"/>
    </source>
</evidence>
<gene>
    <name evidence="20" type="primary">HDAC5</name>
</gene>
<comment type="subcellular location">
    <subcellularLocation>
        <location evidence="1 12">Nucleus</location>
    </subcellularLocation>
</comment>
<evidence type="ECO:0000256" key="15">
    <source>
        <dbReference type="PIRSR" id="PIRSR037911-3"/>
    </source>
</evidence>
<evidence type="ECO:0000313" key="20">
    <source>
        <dbReference type="Ensembl" id="ENSGEVP00005021342.1"/>
    </source>
</evidence>
<evidence type="ECO:0000259" key="18">
    <source>
        <dbReference type="Pfam" id="PF00850"/>
    </source>
</evidence>
<keyword evidence="4 12" id="KW-0678">Repressor</keyword>
<dbReference type="EC" id="3.5.1.98" evidence="3 12"/>
<feature type="domain" description="Histone deacetylase" evidence="18">
    <location>
        <begin position="650"/>
        <end position="885"/>
    </location>
</feature>
<evidence type="ECO:0000256" key="2">
    <source>
        <dbReference type="ARBA" id="ARBA00007738"/>
    </source>
</evidence>
<keyword evidence="6 12" id="KW-0378">Hydrolase</keyword>
<evidence type="ECO:0000256" key="4">
    <source>
        <dbReference type="ARBA" id="ARBA00022491"/>
    </source>
</evidence>
<reference evidence="20" key="1">
    <citation type="submission" date="2019-06" db="EMBL/GenBank/DDBJ databases">
        <title>G10K-VGP Goodes thornscrub tortoise genome, primary haplotype.</title>
        <authorList>
            <person name="Murphy B."/>
            <person name="Edwards T."/>
            <person name="Rhie A."/>
            <person name="Koren S."/>
            <person name="Phillippy A."/>
            <person name="Fedrigo O."/>
            <person name="Haase B."/>
            <person name="Mountcastle J."/>
            <person name="Lewin H."/>
            <person name="Damas J."/>
            <person name="Howe K."/>
            <person name="Formenti G."/>
            <person name="Myers G."/>
            <person name="Durbin R."/>
            <person name="Jarvis E.D."/>
        </authorList>
    </citation>
    <scope>NUCLEOTIDE SEQUENCE [LARGE SCALE GENOMIC DNA]</scope>
</reference>
<accession>A0A8C5EXI8</accession>
<dbReference type="InterPro" id="IPR024643">
    <property type="entry name" value="Hist_deacetylase_Gln_rich_N"/>
</dbReference>
<dbReference type="PIRSF" id="PIRSF037911">
    <property type="entry name" value="HDAC_II_euk"/>
    <property type="match status" value="1"/>
</dbReference>
<evidence type="ECO:0000256" key="3">
    <source>
        <dbReference type="ARBA" id="ARBA00012111"/>
    </source>
</evidence>
<dbReference type="InterPro" id="IPR023801">
    <property type="entry name" value="His_deacetylse_dom"/>
</dbReference>
<feature type="compositionally biased region" description="Low complexity" evidence="17">
    <location>
        <begin position="270"/>
        <end position="285"/>
    </location>
</feature>
<evidence type="ECO:0000256" key="6">
    <source>
        <dbReference type="ARBA" id="ARBA00022801"/>
    </source>
</evidence>
<comment type="catalytic activity">
    <reaction evidence="12">
        <text>N(6)-acetyl-L-lysyl-[histone] + H2O = L-lysyl-[histone] + acetate</text>
        <dbReference type="Rhea" id="RHEA:58196"/>
        <dbReference type="Rhea" id="RHEA-COMP:9845"/>
        <dbReference type="Rhea" id="RHEA-COMP:11338"/>
        <dbReference type="ChEBI" id="CHEBI:15377"/>
        <dbReference type="ChEBI" id="CHEBI:29969"/>
        <dbReference type="ChEBI" id="CHEBI:30089"/>
        <dbReference type="ChEBI" id="CHEBI:61930"/>
        <dbReference type="EC" id="3.5.1.98"/>
    </reaction>
</comment>
<feature type="region of interest" description="Disordered" evidence="17">
    <location>
        <begin position="495"/>
        <end position="517"/>
    </location>
</feature>
<dbReference type="PANTHER" id="PTHR45364">
    <property type="entry name" value="HISTONE DEACETYLASE 9-RELATED"/>
    <property type="match status" value="1"/>
</dbReference>
<feature type="domain" description="Histone deacetylase glutamine rich N-terminal" evidence="19">
    <location>
        <begin position="39"/>
        <end position="127"/>
    </location>
</feature>
<dbReference type="PANTHER" id="PTHR45364:SF12">
    <property type="entry name" value="HISTONE DEACETYLASE"/>
    <property type="match status" value="1"/>
</dbReference>
<evidence type="ECO:0000256" key="12">
    <source>
        <dbReference type="PIRNR" id="PIRNR037911"/>
    </source>
</evidence>
<keyword evidence="10 12" id="KW-0804">Transcription</keyword>
<dbReference type="AlphaFoldDB" id="A0A8C5EXI8"/>
<dbReference type="GO" id="GO:0005634">
    <property type="term" value="C:nucleus"/>
    <property type="evidence" value="ECO:0007669"/>
    <property type="project" value="UniProtKB-SubCell"/>
</dbReference>
<feature type="active site" evidence="13">
    <location>
        <position position="696"/>
    </location>
</feature>
<feature type="region of interest" description="Disordered" evidence="17">
    <location>
        <begin position="177"/>
        <end position="243"/>
    </location>
</feature>
<dbReference type="OrthoDB" id="424012at2759"/>
<dbReference type="Proteomes" id="UP000694390">
    <property type="component" value="Chromosome 23"/>
</dbReference>
<dbReference type="InterPro" id="IPR037138">
    <property type="entry name" value="His_deacetylse_dom_sf"/>
</dbReference>
<feature type="region of interest" description="Disordered" evidence="17">
    <location>
        <begin position="530"/>
        <end position="574"/>
    </location>
</feature>
<dbReference type="InterPro" id="IPR023696">
    <property type="entry name" value="Ureohydrolase_dom_sf"/>
</dbReference>
<dbReference type="CDD" id="cd10164">
    <property type="entry name" value="ClassIIa_HDAC5_Gln-rich-N"/>
    <property type="match status" value="1"/>
</dbReference>
<dbReference type="GO" id="GO:0141221">
    <property type="term" value="F:histone deacetylase activity, hydrolytic mechanism"/>
    <property type="evidence" value="ECO:0007669"/>
    <property type="project" value="UniProtKB-EC"/>
</dbReference>
<sequence>RAEELSIPVLPVAMQNSCGSGSSSPVDLRTETRGSVPSVDPAVREQQLQQELLVLKQQQQLQKQLLFAEFQKQHEHLTRQHEVQLQKHLKQQQEMLAAKRQQELEQQRKQEQLRQEELEKQRLEQQLLILRNKEKSKESAIASTEVKLKLQEFLLSKSKELTAGGFNHSLPQHPKCWGAHHTSLDQSSPPQTGSPGTPPSYKLPLLGTYDSRDDFPLRKTASEPNLKVRSRLKQKVAERRSSPLLRRKDGTVISTFKKRAIEITVSSVCNSAPGSGPSSPNSSHSTIAENGFTGSAPNIHTELLPQHRALAMDGSASQLSLYTSPSLPNISLGLQATVTVTNSHLNASPKLSTQQEAERQAIQSLRQGGALTGKFMSTSSIPGCLLGVALEGETNSHGHASLLQHVLLLEQARQQNTLIAVPLHGQSPLVTGERISTNMRTVNKLPRHRPLSRTQSSPLPQSPQALQQLVMQQQHQQFLEKQKQQQQIQLGKIITKTGELPRQPTTHPEETEEELTEQQEALLEDTVPLGPVGFVVDGSPESESTQDELEEDEGGEPVKDEGGASGDEEEPIDSSEVFPDAQQLQPIQLFPASLTITTLPHQALSRTQSSPATAGIKNTAAEPPVKHLFATGPISQKMYAVLPCGGIGVDSDTVWNEMHSSSAVRMAVGCLVELAFKVASGELKNGFAVIRPPGHHAEESTAMGFCFFNSVAIAAKLLQQKLSVGKILIVDWDIHHGNGTQQAFYSDPNVLYISLHRYDNGNFFPGSGAPEEVGSGMGVGYNVNIAWTGGVEPPIGDVEYLAAFRTVVMPIANEFSPDVVLVSAGFDAVEGHLSPLGGYSVTAKCFGHLTKQLMKLAGGRVVLALEGGHDLTAICDASEACVSALLGVELDPLDQGLLQQKPNVNAVATLEKVIEIQSKHWSSVKRCASVVSCSLLEAQKGEAEEAETVSAMASLSVDAEQGSTDCSPRYGHTPPPPPHPRPLCVLGILDVLYLVAYDSD</sequence>
<feature type="compositionally biased region" description="Polar residues" evidence="17">
    <location>
        <begin position="286"/>
        <end position="298"/>
    </location>
</feature>
<feature type="region of interest" description="Disordered" evidence="17">
    <location>
        <begin position="270"/>
        <end position="299"/>
    </location>
</feature>
<comment type="function">
    <text evidence="12">Responsible for the deacetylation of lysine residues on the N-terminal part of the core histones (H2A, H2B, H3 and H4). Histone deacetylation gives a tag for epigenetic repression and plays an important role in transcriptional regulation, cell cycle progression and developmental events.</text>
</comment>
<feature type="compositionally biased region" description="Polar residues" evidence="17">
    <location>
        <begin position="14"/>
        <end position="25"/>
    </location>
</feature>
<keyword evidence="5 14" id="KW-0479">Metal-binding</keyword>
<evidence type="ECO:0000256" key="11">
    <source>
        <dbReference type="ARBA" id="ARBA00023242"/>
    </source>
</evidence>
<dbReference type="Pfam" id="PF12203">
    <property type="entry name" value="HDAC4_Gln"/>
    <property type="match status" value="1"/>
</dbReference>
<evidence type="ECO:0000259" key="19">
    <source>
        <dbReference type="Pfam" id="PF12203"/>
    </source>
</evidence>
<keyword evidence="7 14" id="KW-0862">Zinc</keyword>
<keyword evidence="11" id="KW-0539">Nucleus</keyword>
<dbReference type="FunFam" id="3.40.800.20:FF:000002">
    <property type="entry name" value="Histone deacetylase"/>
    <property type="match status" value="1"/>
</dbReference>
<keyword evidence="9 12" id="KW-0805">Transcription regulation</keyword>
<feature type="coiled-coil region" evidence="16">
    <location>
        <begin position="90"/>
        <end position="140"/>
    </location>
</feature>
<keyword evidence="8 12" id="KW-0156">Chromatin regulator</keyword>
<feature type="compositionally biased region" description="Basic and acidic residues" evidence="17">
    <location>
        <begin position="210"/>
        <end position="221"/>
    </location>
</feature>
<comment type="similarity">
    <text evidence="2 12">Belongs to the histone deacetylase family. HD type 2 subfamily.</text>
</comment>
<evidence type="ECO:0000256" key="10">
    <source>
        <dbReference type="ARBA" id="ARBA00023163"/>
    </source>
</evidence>
<dbReference type="Ensembl" id="ENSGEVT00005022409.1">
    <property type="protein sequence ID" value="ENSGEVP00005021342.1"/>
    <property type="gene ID" value="ENSGEVG00005014411.1"/>
</dbReference>
<dbReference type="SUPFAM" id="SSF52768">
    <property type="entry name" value="Arginase/deacetylase"/>
    <property type="match status" value="1"/>
</dbReference>
<feature type="site" description="Contributes to catalysis" evidence="15">
    <location>
        <position position="869"/>
    </location>
</feature>
<evidence type="ECO:0000256" key="17">
    <source>
        <dbReference type="SAM" id="MobiDB-lite"/>
    </source>
</evidence>
<organism evidence="20 21">
    <name type="scientific">Gopherus evgoodei</name>
    <name type="common">Goodes thornscrub tortoise</name>
    <dbReference type="NCBI Taxonomy" id="1825980"/>
    <lineage>
        <taxon>Eukaryota</taxon>
        <taxon>Metazoa</taxon>
        <taxon>Chordata</taxon>
        <taxon>Craniata</taxon>
        <taxon>Vertebrata</taxon>
        <taxon>Euteleostomi</taxon>
        <taxon>Archelosauria</taxon>
        <taxon>Testudinata</taxon>
        <taxon>Testudines</taxon>
        <taxon>Cryptodira</taxon>
        <taxon>Durocryptodira</taxon>
        <taxon>Testudinoidea</taxon>
        <taxon>Testudinidae</taxon>
        <taxon>Gopherus</taxon>
    </lineage>
</organism>
<protein>
    <recommendedName>
        <fullName evidence="3 12">Histone deacetylase</fullName>
        <ecNumber evidence="3 12">3.5.1.98</ecNumber>
    </recommendedName>
</protein>
<dbReference type="InterPro" id="IPR046949">
    <property type="entry name" value="HDAC4/5/7/9"/>
</dbReference>
<feature type="compositionally biased region" description="Acidic residues" evidence="17">
    <location>
        <begin position="544"/>
        <end position="555"/>
    </location>
</feature>
<proteinExistence type="inferred from homology"/>
<dbReference type="Pfam" id="PF00850">
    <property type="entry name" value="Hist_deacetyl"/>
    <property type="match status" value="1"/>
</dbReference>
<evidence type="ECO:0000256" key="9">
    <source>
        <dbReference type="ARBA" id="ARBA00023015"/>
    </source>
</evidence>
<feature type="compositionally biased region" description="Low complexity" evidence="17">
    <location>
        <begin position="186"/>
        <end position="195"/>
    </location>
</feature>
<evidence type="ECO:0000256" key="13">
    <source>
        <dbReference type="PIRSR" id="PIRSR037911-1"/>
    </source>
</evidence>
<evidence type="ECO:0000256" key="16">
    <source>
        <dbReference type="SAM" id="Coils"/>
    </source>
</evidence>
<keyword evidence="21" id="KW-1185">Reference proteome</keyword>
<dbReference type="Gene3D" id="6.10.250.1550">
    <property type="match status" value="1"/>
</dbReference>
<evidence type="ECO:0000256" key="5">
    <source>
        <dbReference type="ARBA" id="ARBA00022723"/>
    </source>
</evidence>
<feature type="binding site" evidence="14">
    <location>
        <position position="644"/>
    </location>
    <ligand>
        <name>Zn(2+)</name>
        <dbReference type="ChEBI" id="CHEBI:29105"/>
    </ligand>
</feature>
<reference evidence="20" key="2">
    <citation type="submission" date="2025-08" db="UniProtKB">
        <authorList>
            <consortium name="Ensembl"/>
        </authorList>
    </citation>
    <scope>IDENTIFICATION</scope>
</reference>
<reference evidence="20" key="3">
    <citation type="submission" date="2025-09" db="UniProtKB">
        <authorList>
            <consortium name="Ensembl"/>
        </authorList>
    </citation>
    <scope>IDENTIFICATION</scope>
</reference>
<dbReference type="Gene3D" id="3.40.800.20">
    <property type="entry name" value="Histone deacetylase domain"/>
    <property type="match status" value="1"/>
</dbReference>
<name>A0A8C5EXI8_9SAUR</name>
<keyword evidence="16" id="KW-0175">Coiled coil</keyword>
<evidence type="ECO:0000256" key="14">
    <source>
        <dbReference type="PIRSR" id="PIRSR037911-2"/>
    </source>
</evidence>
<dbReference type="GO" id="GO:0046872">
    <property type="term" value="F:metal ion binding"/>
    <property type="evidence" value="ECO:0007669"/>
    <property type="project" value="UniProtKB-KW"/>
</dbReference>
<dbReference type="GO" id="GO:0000122">
    <property type="term" value="P:negative regulation of transcription by RNA polymerase II"/>
    <property type="evidence" value="ECO:0007669"/>
    <property type="project" value="InterPro"/>
</dbReference>
<dbReference type="InterPro" id="IPR000286">
    <property type="entry name" value="HDACs"/>
</dbReference>
<feature type="region of interest" description="Disordered" evidence="17">
    <location>
        <begin position="14"/>
        <end position="39"/>
    </location>
</feature>